<dbReference type="OrthoDB" id="2359117at2759"/>
<dbReference type="VEuPathDB" id="FungiDB:ATEG_01330"/>
<dbReference type="EMBL" id="CH476595">
    <property type="protein sequence ID" value="EAU38087.1"/>
    <property type="molecule type" value="Genomic_DNA"/>
</dbReference>
<dbReference type="Proteomes" id="UP000007963">
    <property type="component" value="Unassembled WGS sequence"/>
</dbReference>
<feature type="region of interest" description="Disordered" evidence="1">
    <location>
        <begin position="531"/>
        <end position="607"/>
    </location>
</feature>
<feature type="compositionally biased region" description="Polar residues" evidence="1">
    <location>
        <begin position="581"/>
        <end position="596"/>
    </location>
</feature>
<reference evidence="3" key="1">
    <citation type="submission" date="2005-09" db="EMBL/GenBank/DDBJ databases">
        <title>Annotation of the Aspergillus terreus NIH2624 genome.</title>
        <authorList>
            <person name="Birren B.W."/>
            <person name="Lander E.S."/>
            <person name="Galagan J.E."/>
            <person name="Nusbaum C."/>
            <person name="Devon K."/>
            <person name="Henn M."/>
            <person name="Ma L.-J."/>
            <person name="Jaffe D.B."/>
            <person name="Butler J."/>
            <person name="Alvarez P."/>
            <person name="Gnerre S."/>
            <person name="Grabherr M."/>
            <person name="Kleber M."/>
            <person name="Mauceli E.W."/>
            <person name="Brockman W."/>
            <person name="Rounsley S."/>
            <person name="Young S.K."/>
            <person name="LaButti K."/>
            <person name="Pushparaj V."/>
            <person name="DeCaprio D."/>
            <person name="Crawford M."/>
            <person name="Koehrsen M."/>
            <person name="Engels R."/>
            <person name="Montgomery P."/>
            <person name="Pearson M."/>
            <person name="Howarth C."/>
            <person name="Larson L."/>
            <person name="Luoma S."/>
            <person name="White J."/>
            <person name="Alvarado L."/>
            <person name="Kodira C.D."/>
            <person name="Zeng Q."/>
            <person name="Oleary S."/>
            <person name="Yandava C."/>
            <person name="Denning D.W."/>
            <person name="Nierman W.C."/>
            <person name="Milne T."/>
            <person name="Madden K."/>
        </authorList>
    </citation>
    <scope>NUCLEOTIDE SEQUENCE [LARGE SCALE GENOMIC DNA]</scope>
    <source>
        <strain evidence="3">NIH 2624 / FGSC A1156</strain>
    </source>
</reference>
<proteinExistence type="predicted"/>
<sequence>MPSAFILPHRSFLTFNLFGGSGVETKVSVRVGNVRLAATVTISSCDTENRAEYPAGGFLHPRRLWPSVAHCTMSGSPQHHHVHRAQSLQLGSRHPIADTKYTQFAFLKSPERTSSQAPINVTTTATPGLKHTADITSEISATALNTVPSIDGETRSLHPSDALRDYSFTQVPESQRIYTRLDTRGETDRQEVRSNTLAPSVHRNWPRSVAESLHSSRRILSRKRTAAGVIKPSTDMRGDSPSSGVDAAERRRARSISALPHGNRIAALSMHLRTRLSYAAAKVEKNRQSHETRTQLPLEFLTHDLPTLSANTVSSVKVECSPSSFGAAGQRLMELDSPDGSTVSAPDPAGSFSLHPPTRASPVARSDGHSPFSLSGEPPSPEKSHRLLPVPKLAPPANIIPSSSNTRRRRPNPNEAGNIHSYAPLSRHRRHHSQQDFRTSQSNASSETVLVPGTPPFGPSAYTSTPYNGTSSQQSQSQNTSMEQDAIETLLFMSSPGNSGYRSNSQNSQNRLNPIRNNIAASLDIASNAPWSQNSQRDANSSQSTQSSAIRGPSDGLEAHAGDEIDRMLDQMDSDSEDESNFPTRYSNVKTSSVPDESSHRRNVHPG</sequence>
<feature type="compositionally biased region" description="Polar residues" evidence="1">
    <location>
        <begin position="531"/>
        <end position="549"/>
    </location>
</feature>
<dbReference type="STRING" id="341663.Q0CYA4"/>
<feature type="region of interest" description="Disordered" evidence="1">
    <location>
        <begin position="334"/>
        <end position="483"/>
    </location>
</feature>
<feature type="region of interest" description="Disordered" evidence="1">
    <location>
        <begin position="231"/>
        <end position="250"/>
    </location>
</feature>
<dbReference type="HOGENOM" id="CLU_449742_0_0_1"/>
<feature type="compositionally biased region" description="Basic and acidic residues" evidence="1">
    <location>
        <begin position="557"/>
        <end position="570"/>
    </location>
</feature>
<name>Q0CYA4_ASPTN</name>
<dbReference type="RefSeq" id="XP_001208695.1">
    <property type="nucleotide sequence ID" value="XM_001208695.1"/>
</dbReference>
<accession>Q0CYA4</accession>
<dbReference type="AlphaFoldDB" id="Q0CYA4"/>
<organism evidence="2 3">
    <name type="scientific">Aspergillus terreus (strain NIH 2624 / FGSC A1156)</name>
    <dbReference type="NCBI Taxonomy" id="341663"/>
    <lineage>
        <taxon>Eukaryota</taxon>
        <taxon>Fungi</taxon>
        <taxon>Dikarya</taxon>
        <taxon>Ascomycota</taxon>
        <taxon>Pezizomycotina</taxon>
        <taxon>Eurotiomycetes</taxon>
        <taxon>Eurotiomycetidae</taxon>
        <taxon>Eurotiales</taxon>
        <taxon>Aspergillaceae</taxon>
        <taxon>Aspergillus</taxon>
        <taxon>Aspergillus subgen. Circumdati</taxon>
    </lineage>
</organism>
<evidence type="ECO:0000313" key="3">
    <source>
        <dbReference type="Proteomes" id="UP000007963"/>
    </source>
</evidence>
<evidence type="ECO:0000256" key="1">
    <source>
        <dbReference type="SAM" id="MobiDB-lite"/>
    </source>
</evidence>
<dbReference type="GeneID" id="4315702"/>
<protein>
    <submittedName>
        <fullName evidence="2">Uncharacterized protein</fullName>
    </submittedName>
</protein>
<gene>
    <name evidence="2" type="ORF">ATEG_01330</name>
</gene>
<feature type="compositionally biased region" description="Polar residues" evidence="1">
    <location>
        <begin position="461"/>
        <end position="470"/>
    </location>
</feature>
<evidence type="ECO:0000313" key="2">
    <source>
        <dbReference type="EMBL" id="EAU38087.1"/>
    </source>
</evidence>
<feature type="compositionally biased region" description="Polar residues" evidence="1">
    <location>
        <begin position="436"/>
        <end position="448"/>
    </location>
</feature>
<dbReference type="eggNOG" id="ENOG502S25T">
    <property type="taxonomic scope" value="Eukaryota"/>
</dbReference>